<feature type="non-terminal residue" evidence="17">
    <location>
        <position position="1217"/>
    </location>
</feature>
<dbReference type="InterPro" id="IPR011990">
    <property type="entry name" value="TPR-like_helical_dom_sf"/>
</dbReference>
<dbReference type="Gene3D" id="3.80.10.10">
    <property type="entry name" value="Ribonuclease Inhibitor"/>
    <property type="match status" value="1"/>
</dbReference>
<evidence type="ECO:0000256" key="11">
    <source>
        <dbReference type="ARBA" id="ARBA00023043"/>
    </source>
</evidence>
<dbReference type="Gene3D" id="3.10.20.90">
    <property type="entry name" value="Phosphatidylinositol 3-kinase Catalytic Subunit, Chain A, domain 1"/>
    <property type="match status" value="1"/>
</dbReference>
<evidence type="ECO:0000256" key="7">
    <source>
        <dbReference type="ARBA" id="ARBA00022737"/>
    </source>
</evidence>
<keyword evidence="6" id="KW-0433">Leucine-rich repeat</keyword>
<keyword evidence="11 14" id="KW-0040">ANK repeat</keyword>
<evidence type="ECO:0000256" key="8">
    <source>
        <dbReference type="ARBA" id="ARBA00022763"/>
    </source>
</evidence>
<comment type="similarity">
    <text evidence="3">Belongs to the Tonsoku family.</text>
</comment>
<feature type="repeat" description="ANK" evidence="14">
    <location>
        <begin position="436"/>
        <end position="468"/>
    </location>
</feature>
<keyword evidence="12" id="KW-0234">DNA repair</keyword>
<keyword evidence="5" id="KW-0158">Chromosome</keyword>
<reference evidence="17 18" key="1">
    <citation type="journal article" date="2021" name="Elife">
        <title>Chloroplast acquisition without the gene transfer in kleptoplastic sea slugs, Plakobranchus ocellatus.</title>
        <authorList>
            <person name="Maeda T."/>
            <person name="Takahashi S."/>
            <person name="Yoshida T."/>
            <person name="Shimamura S."/>
            <person name="Takaki Y."/>
            <person name="Nagai Y."/>
            <person name="Toyoda A."/>
            <person name="Suzuki Y."/>
            <person name="Arimoto A."/>
            <person name="Ishii H."/>
            <person name="Satoh N."/>
            <person name="Nishiyama T."/>
            <person name="Hasebe M."/>
            <person name="Maruyama T."/>
            <person name="Minagawa J."/>
            <person name="Obokata J."/>
            <person name="Shigenobu S."/>
        </authorList>
    </citation>
    <scope>NUCLEOTIDE SEQUENCE [LARGE SCALE GENOMIC DNA]</scope>
</reference>
<accession>A0AAV3YA87</accession>
<evidence type="ECO:0000256" key="2">
    <source>
        <dbReference type="ARBA" id="ARBA00004286"/>
    </source>
</evidence>
<dbReference type="PROSITE" id="PS50297">
    <property type="entry name" value="ANK_REP_REGION"/>
    <property type="match status" value="3"/>
</dbReference>
<evidence type="ECO:0000313" key="18">
    <source>
        <dbReference type="Proteomes" id="UP000735302"/>
    </source>
</evidence>
<feature type="repeat" description="TPR" evidence="15">
    <location>
        <begin position="207"/>
        <end position="240"/>
    </location>
</feature>
<sequence>MNLFSGLVYDTRGEIKLCSDVMKRAVAIAEKFKLDDEQYMCHSSLANMYQKCGQPSQALRSVDLALKMTEKLRNKVGEKEMFIQKAQILVSLGDYLAAKHALKKAHKIKVLSDIDDGKLVKLFRCGLFHELFFEAFVLGIAHIDILYVNKMQEAALDLETNTDERRIVELREILADGSAELGNFSEAVEHYLATLQSQELLTSEKRADLYVSLAQTYADLRNYEEAIFYYRQELEERKENQEQSCRTLLNIAELEELRGSKYSVMCKIYMSAFEAARKAKHVKLQIRTLKSLMALQKVCKQSEHLKETEKKLESVIKKNGLSVEQLGSSGDEEEDASSDKENSDEDEEGDTAARRKQLTDCKENGNLSLSDLTLSDESDGDDAVLPAMASKPKKTKLARRNEKGETPLHRACIEGNLKKAKALIAQGHPTNPRDFCGWLPLHEACNHGHTELVRCLLDAGAWINDRGGERCGGVTPLIDAANCGNLAIVRLLVDEGANVHAKDDDGNTALDCLHAWYQRASDTMTASDMVEYNTTERLLQAKGGQSKSLERSTTDLGASTQAPGSSSGGTSFRERLSFLRQKKINKKASSHTRRGRAQRDSEVVSSSDELSDSDPVPYALPKLSPQGKGGASEYQSVIETIGSSVQRRLEAEKSLGKDKEPVETLSSVSLPALLDEREDVGDDWLINDVDVIKPKRKNSKISSIFTTSSTRQGGKRKKDMGETAMTKRSRLSMKHSRLAHVENILNSGISSSQDVLDKEPLVTVSSSNRKNPQSHPELFDDQSSSDACPVTSSTERFNSVSDVQDRQIQKETSLDKWDSDEELLSHMDCIDESLGENDSILSQRQFNTTITNDLPSSPISYVEGRHPAVNYNSSSAIRNEQPRASKSSSTSNNLLDELRYSRNQEFHRVAVNNNICAQPKSNPVILPSIQQQSQHQQPQHSTVSLPFESPICNTSLRIKVKIGEQTMLIPIQPKDQQRTILWLCQQTGQRYFNMFLVRPLLALNTSDGSVLSPTDTVASVLADNDVLTAVVRSWERPKLEERYLQACTLCLLEEPDKCVATALQGCDSSGILKLCDLGLSPSLLQPVFQAIEGQATLTELHLSGNRLGDTGVRPLMECLAGLPILKVLNLDCNGLSVEGINTMAAVLKQKANMSEYGHTHCLSALTTLFLGHNSVEDFAAMPLATILDHLKRLVRLDLPACGFTEALFTPVFCTALM</sequence>
<dbReference type="InterPro" id="IPR032675">
    <property type="entry name" value="LRR_dom_sf"/>
</dbReference>
<dbReference type="Pfam" id="PF13181">
    <property type="entry name" value="TPR_8"/>
    <property type="match status" value="2"/>
</dbReference>
<evidence type="ECO:0000256" key="1">
    <source>
        <dbReference type="ARBA" id="ARBA00004123"/>
    </source>
</evidence>
<comment type="caution">
    <text evidence="17">The sequence shown here is derived from an EMBL/GenBank/DDBJ whole genome shotgun (WGS) entry which is preliminary data.</text>
</comment>
<keyword evidence="10" id="KW-0156">Chromatin regulator</keyword>
<dbReference type="InterPro" id="IPR002110">
    <property type="entry name" value="Ankyrin_rpt"/>
</dbReference>
<dbReference type="SUPFAM" id="SSF48452">
    <property type="entry name" value="TPR-like"/>
    <property type="match status" value="2"/>
</dbReference>
<dbReference type="SUPFAM" id="SSF52047">
    <property type="entry name" value="RNI-like"/>
    <property type="match status" value="1"/>
</dbReference>
<feature type="compositionally biased region" description="Polar residues" evidence="16">
    <location>
        <begin position="763"/>
        <end position="774"/>
    </location>
</feature>
<dbReference type="PANTHER" id="PTHR46358">
    <property type="entry name" value="TONSOKU-LIKE PROTEIN"/>
    <property type="match status" value="1"/>
</dbReference>
<dbReference type="GO" id="GO:0031297">
    <property type="term" value="P:replication fork processing"/>
    <property type="evidence" value="ECO:0007669"/>
    <property type="project" value="TreeGrafter"/>
</dbReference>
<dbReference type="InterPro" id="IPR001611">
    <property type="entry name" value="Leu-rich_rpt"/>
</dbReference>
<dbReference type="SMART" id="SM00028">
    <property type="entry name" value="TPR"/>
    <property type="match status" value="3"/>
</dbReference>
<protein>
    <recommendedName>
        <fullName evidence="4">Tonsoku-like protein</fullName>
    </recommendedName>
</protein>
<dbReference type="AlphaFoldDB" id="A0AAV3YA87"/>
<feature type="compositionally biased region" description="Basic and acidic residues" evidence="16">
    <location>
        <begin position="351"/>
        <end position="360"/>
    </location>
</feature>
<feature type="region of interest" description="Disordered" evidence="16">
    <location>
        <begin position="874"/>
        <end position="893"/>
    </location>
</feature>
<dbReference type="GO" id="GO:0043596">
    <property type="term" value="C:nuclear replication fork"/>
    <property type="evidence" value="ECO:0007669"/>
    <property type="project" value="TreeGrafter"/>
</dbReference>
<dbReference type="InterPro" id="IPR052311">
    <property type="entry name" value="MMS22L-TONSL_complex_comp"/>
</dbReference>
<keyword evidence="9 15" id="KW-0802">TPR repeat</keyword>
<evidence type="ECO:0000256" key="4">
    <source>
        <dbReference type="ARBA" id="ARBA00017829"/>
    </source>
</evidence>
<dbReference type="GO" id="GO:0000724">
    <property type="term" value="P:double-strand break repair via homologous recombination"/>
    <property type="evidence" value="ECO:0007669"/>
    <property type="project" value="TreeGrafter"/>
</dbReference>
<dbReference type="Gene3D" id="1.25.40.10">
    <property type="entry name" value="Tetratricopeptide repeat domain"/>
    <property type="match status" value="2"/>
</dbReference>
<dbReference type="PROSITE" id="PS50088">
    <property type="entry name" value="ANK_REPEAT"/>
    <property type="match status" value="3"/>
</dbReference>
<organism evidence="17 18">
    <name type="scientific">Plakobranchus ocellatus</name>
    <dbReference type="NCBI Taxonomy" id="259542"/>
    <lineage>
        <taxon>Eukaryota</taxon>
        <taxon>Metazoa</taxon>
        <taxon>Spiralia</taxon>
        <taxon>Lophotrochozoa</taxon>
        <taxon>Mollusca</taxon>
        <taxon>Gastropoda</taxon>
        <taxon>Heterobranchia</taxon>
        <taxon>Euthyneura</taxon>
        <taxon>Panpulmonata</taxon>
        <taxon>Sacoglossa</taxon>
        <taxon>Placobranchoidea</taxon>
        <taxon>Plakobranchidae</taxon>
        <taxon>Plakobranchus</taxon>
    </lineage>
</organism>
<dbReference type="InterPro" id="IPR019734">
    <property type="entry name" value="TPR_rpt"/>
</dbReference>
<evidence type="ECO:0000256" key="3">
    <source>
        <dbReference type="ARBA" id="ARBA00010999"/>
    </source>
</evidence>
<dbReference type="Pfam" id="PF12796">
    <property type="entry name" value="Ank_2"/>
    <property type="match status" value="1"/>
</dbReference>
<evidence type="ECO:0000256" key="9">
    <source>
        <dbReference type="ARBA" id="ARBA00022803"/>
    </source>
</evidence>
<dbReference type="InterPro" id="IPR036770">
    <property type="entry name" value="Ankyrin_rpt-contain_sf"/>
</dbReference>
<feature type="compositionally biased region" description="Polar residues" evidence="16">
    <location>
        <begin position="554"/>
        <end position="570"/>
    </location>
</feature>
<evidence type="ECO:0000313" key="17">
    <source>
        <dbReference type="EMBL" id="GFN80014.1"/>
    </source>
</evidence>
<keyword evidence="13" id="KW-0539">Nucleus</keyword>
<dbReference type="GO" id="GO:0006325">
    <property type="term" value="P:chromatin organization"/>
    <property type="evidence" value="ECO:0007669"/>
    <property type="project" value="UniProtKB-KW"/>
</dbReference>
<dbReference type="Pfam" id="PF13516">
    <property type="entry name" value="LRR_6"/>
    <property type="match status" value="1"/>
</dbReference>
<evidence type="ECO:0000256" key="16">
    <source>
        <dbReference type="SAM" id="MobiDB-lite"/>
    </source>
</evidence>
<dbReference type="PANTHER" id="PTHR46358:SF1">
    <property type="entry name" value="TONSOKU-LIKE PROTEIN"/>
    <property type="match status" value="1"/>
</dbReference>
<dbReference type="Gene3D" id="1.25.40.20">
    <property type="entry name" value="Ankyrin repeat-containing domain"/>
    <property type="match status" value="1"/>
</dbReference>
<evidence type="ECO:0000256" key="12">
    <source>
        <dbReference type="ARBA" id="ARBA00023204"/>
    </source>
</evidence>
<proteinExistence type="inferred from homology"/>
<feature type="region of interest" description="Disordered" evidence="16">
    <location>
        <begin position="322"/>
        <end position="360"/>
    </location>
</feature>
<comment type="subcellular location">
    <subcellularLocation>
        <location evidence="2">Chromosome</location>
    </subcellularLocation>
    <subcellularLocation>
        <location evidence="1">Nucleus</location>
    </subcellularLocation>
</comment>
<evidence type="ECO:0000256" key="14">
    <source>
        <dbReference type="PROSITE-ProRule" id="PRU00023"/>
    </source>
</evidence>
<feature type="region of interest" description="Disordered" evidence="16">
    <location>
        <begin position="763"/>
        <end position="806"/>
    </location>
</feature>
<feature type="compositionally biased region" description="Basic residues" evidence="16">
    <location>
        <begin position="580"/>
        <end position="596"/>
    </location>
</feature>
<evidence type="ECO:0000256" key="15">
    <source>
        <dbReference type="PROSITE-ProRule" id="PRU00339"/>
    </source>
</evidence>
<gene>
    <name evidence="17" type="ORF">PoB_000652000</name>
</gene>
<feature type="region of interest" description="Disordered" evidence="16">
    <location>
        <begin position="703"/>
        <end position="733"/>
    </location>
</feature>
<dbReference type="PROSITE" id="PS50005">
    <property type="entry name" value="TPR"/>
    <property type="match status" value="1"/>
</dbReference>
<evidence type="ECO:0000256" key="6">
    <source>
        <dbReference type="ARBA" id="ARBA00022614"/>
    </source>
</evidence>
<feature type="repeat" description="ANK" evidence="14">
    <location>
        <begin position="472"/>
        <end position="504"/>
    </location>
</feature>
<dbReference type="SUPFAM" id="SSF48403">
    <property type="entry name" value="Ankyrin repeat"/>
    <property type="match status" value="1"/>
</dbReference>
<dbReference type="EMBL" id="BLXT01000774">
    <property type="protein sequence ID" value="GFN80014.1"/>
    <property type="molecule type" value="Genomic_DNA"/>
</dbReference>
<evidence type="ECO:0000256" key="13">
    <source>
        <dbReference type="ARBA" id="ARBA00023242"/>
    </source>
</evidence>
<dbReference type="SMART" id="SM00368">
    <property type="entry name" value="LRR_RI"/>
    <property type="match status" value="3"/>
</dbReference>
<evidence type="ECO:0000256" key="10">
    <source>
        <dbReference type="ARBA" id="ARBA00022853"/>
    </source>
</evidence>
<dbReference type="PRINTS" id="PR01415">
    <property type="entry name" value="ANKYRIN"/>
</dbReference>
<feature type="repeat" description="ANK" evidence="14">
    <location>
        <begin position="403"/>
        <end position="435"/>
    </location>
</feature>
<feature type="compositionally biased region" description="Polar residues" evidence="16">
    <location>
        <begin position="781"/>
        <end position="802"/>
    </location>
</feature>
<feature type="region of interest" description="Disordered" evidence="16">
    <location>
        <begin position="541"/>
        <end position="631"/>
    </location>
</feature>
<keyword evidence="18" id="KW-1185">Reference proteome</keyword>
<keyword evidence="7" id="KW-0677">Repeat</keyword>
<evidence type="ECO:0000256" key="5">
    <source>
        <dbReference type="ARBA" id="ARBA00022454"/>
    </source>
</evidence>
<keyword evidence="8" id="KW-0227">DNA damage</keyword>
<dbReference type="Proteomes" id="UP000735302">
    <property type="component" value="Unassembled WGS sequence"/>
</dbReference>
<feature type="compositionally biased region" description="Acidic residues" evidence="16">
    <location>
        <begin position="330"/>
        <end position="350"/>
    </location>
</feature>
<name>A0AAV3YA87_9GAST</name>
<dbReference type="SMART" id="SM00248">
    <property type="entry name" value="ANK"/>
    <property type="match status" value="3"/>
</dbReference>